<proteinExistence type="predicted"/>
<feature type="compositionally biased region" description="Pro residues" evidence="1">
    <location>
        <begin position="393"/>
        <end position="402"/>
    </location>
</feature>
<dbReference type="KEGG" id="mtm:MYCTH_2130022"/>
<dbReference type="RefSeq" id="XP_003666129.1">
    <property type="nucleotide sequence ID" value="XM_003666081.1"/>
</dbReference>
<feature type="domain" description="DUF7102" evidence="2">
    <location>
        <begin position="415"/>
        <end position="596"/>
    </location>
</feature>
<feature type="region of interest" description="Disordered" evidence="1">
    <location>
        <begin position="389"/>
        <end position="408"/>
    </location>
</feature>
<dbReference type="GeneID" id="11514188"/>
<evidence type="ECO:0000256" key="1">
    <source>
        <dbReference type="SAM" id="MobiDB-lite"/>
    </source>
</evidence>
<dbReference type="InterPro" id="IPR057559">
    <property type="entry name" value="SAM_6"/>
</dbReference>
<dbReference type="Pfam" id="PF23394">
    <property type="entry name" value="DUF7102"/>
    <property type="match status" value="1"/>
</dbReference>
<dbReference type="InParanoid" id="G2QLQ4"/>
<evidence type="ECO:0000313" key="5">
    <source>
        <dbReference type="Proteomes" id="UP000007322"/>
    </source>
</evidence>
<feature type="compositionally biased region" description="Low complexity" evidence="1">
    <location>
        <begin position="271"/>
        <end position="285"/>
    </location>
</feature>
<feature type="domain" description="SAM-like" evidence="3">
    <location>
        <begin position="609"/>
        <end position="685"/>
    </location>
</feature>
<feature type="region of interest" description="Disordered" evidence="1">
    <location>
        <begin position="262"/>
        <end position="288"/>
    </location>
</feature>
<dbReference type="AlphaFoldDB" id="G2QLQ4"/>
<dbReference type="eggNOG" id="ENOG502RXCE">
    <property type="taxonomic scope" value="Eukaryota"/>
</dbReference>
<sequence length="710" mass="77887">MKKNDVPESYDDLDVSDMIRTGKLRSHIGRSSPEPVARNLKIEVPLLLCGDDHTSTVQGTRVLALDDLSDAKELIESSDTLSGSDGPTGQLVALFQTSAASVTRFAEQEKLRPLDATVRVTVPVMDFSIPVPEWEERIWEAKEMFQWVQKNLGIDWYNSFKWPHNRAAEQRLAWVPLPHVRSKKLVLEQLEVNAASLEFFLDGDSDDESFTSANYVYKEPGLAVLRSETNDDEGYLAPLQMSVQPLLGDSKNTGFVVKMTSPGEPAPTLLSNSPSTASGTASTSADLTNLLNRRKRQIEEALLKRRPDAEQRWPLAADPEVSASDIIDPTLISSTNVLRGFVSEYTDFGPLVDNFLEMHFPKKQKLTHSSYFTQQASTKSASQFKSDEAARLMPPPPKPVPALAPTINRPETPPRIVISSAISPNLIQQLERLVPAIELIPRNYERHRTDWCHSGTELPNLDEADIVVSPATGILVTTMVQLRQRAIPGGQLRESKTSITSVAAVVTKTTTTTNFFHVLESVVVRHERVVVLVSEGNRHNETASPLSQSDARALAELQGFGAGLSVATAHVHVVYVGGGVETLAKWIAAVVCENYAREAAAVRELLLPVETSWEVFLRRAGMNVFAAQVVLGKLKVPDGGPAIGGQGGQMFGLPLFVTMSREQRVELFAGALGGRRVLDRVSDVIDGPWGKRAVNQLVVNSTMSSKWEAN</sequence>
<dbReference type="OMA" id="NIPRENC"/>
<dbReference type="InterPro" id="IPR055528">
    <property type="entry name" value="DUF7102"/>
</dbReference>
<dbReference type="EMBL" id="CP003007">
    <property type="protein sequence ID" value="AEO60884.1"/>
    <property type="molecule type" value="Genomic_DNA"/>
</dbReference>
<dbReference type="OrthoDB" id="3647246at2759"/>
<evidence type="ECO:0000259" key="2">
    <source>
        <dbReference type="Pfam" id="PF23394"/>
    </source>
</evidence>
<dbReference type="VEuPathDB" id="FungiDB:MYCTH_2130022"/>
<gene>
    <name evidence="4" type="ORF">MYCTH_2130022</name>
</gene>
<reference evidence="4 5" key="1">
    <citation type="journal article" date="2011" name="Nat. Biotechnol.">
        <title>Comparative genomic analysis of the thermophilic biomass-degrading fungi Myceliophthora thermophila and Thielavia terrestris.</title>
        <authorList>
            <person name="Berka R.M."/>
            <person name="Grigoriev I.V."/>
            <person name="Otillar R."/>
            <person name="Salamov A."/>
            <person name="Grimwood J."/>
            <person name="Reid I."/>
            <person name="Ishmael N."/>
            <person name="John T."/>
            <person name="Darmond C."/>
            <person name="Moisan M.-C."/>
            <person name="Henrissat B."/>
            <person name="Coutinho P.M."/>
            <person name="Lombard V."/>
            <person name="Natvig D.O."/>
            <person name="Lindquist E."/>
            <person name="Schmutz J."/>
            <person name="Lucas S."/>
            <person name="Harris P."/>
            <person name="Powlowski J."/>
            <person name="Bellemare A."/>
            <person name="Taylor D."/>
            <person name="Butler G."/>
            <person name="de Vries R.P."/>
            <person name="Allijn I.E."/>
            <person name="van den Brink J."/>
            <person name="Ushinsky S."/>
            <person name="Storms R."/>
            <person name="Powell A.J."/>
            <person name="Paulsen I.T."/>
            <person name="Elbourne L.D.H."/>
            <person name="Baker S.E."/>
            <person name="Magnuson J."/>
            <person name="LaBoissiere S."/>
            <person name="Clutterbuck A.J."/>
            <person name="Martinez D."/>
            <person name="Wogulis M."/>
            <person name="de Leon A.L."/>
            <person name="Rey M.W."/>
            <person name="Tsang A."/>
        </authorList>
    </citation>
    <scope>NUCLEOTIDE SEQUENCE [LARGE SCALE GENOMIC DNA]</scope>
    <source>
        <strain evidence="5">ATCC 42464 / BCRC 31852 / DSM 1799</strain>
    </source>
</reference>
<protein>
    <submittedName>
        <fullName evidence="4">Uncharacterized protein</fullName>
    </submittedName>
</protein>
<organism evidence="4 5">
    <name type="scientific">Thermothelomyces thermophilus (strain ATCC 42464 / BCRC 31852 / DSM 1799)</name>
    <name type="common">Sporotrichum thermophile</name>
    <dbReference type="NCBI Taxonomy" id="573729"/>
    <lineage>
        <taxon>Eukaryota</taxon>
        <taxon>Fungi</taxon>
        <taxon>Dikarya</taxon>
        <taxon>Ascomycota</taxon>
        <taxon>Pezizomycotina</taxon>
        <taxon>Sordariomycetes</taxon>
        <taxon>Sordariomycetidae</taxon>
        <taxon>Sordariales</taxon>
        <taxon>Chaetomiaceae</taxon>
        <taxon>Thermothelomyces</taxon>
    </lineage>
</organism>
<accession>G2QLQ4</accession>
<dbReference type="Pfam" id="PF23395">
    <property type="entry name" value="SAM_6"/>
    <property type="match status" value="1"/>
</dbReference>
<keyword evidence="5" id="KW-1185">Reference proteome</keyword>
<name>G2QLQ4_THET4</name>
<dbReference type="HOGENOM" id="CLU_005396_0_0_1"/>
<evidence type="ECO:0000313" key="4">
    <source>
        <dbReference type="EMBL" id="AEO60884.1"/>
    </source>
</evidence>
<evidence type="ECO:0000259" key="3">
    <source>
        <dbReference type="Pfam" id="PF23395"/>
    </source>
</evidence>
<dbReference type="Proteomes" id="UP000007322">
    <property type="component" value="Chromosome 6"/>
</dbReference>